<reference evidence="1" key="1">
    <citation type="submission" date="2023-07" db="EMBL/GenBank/DDBJ databases">
        <title>draft genome sequence of fig (Ficus carica).</title>
        <authorList>
            <person name="Takahashi T."/>
            <person name="Nishimura K."/>
        </authorList>
    </citation>
    <scope>NUCLEOTIDE SEQUENCE</scope>
</reference>
<protein>
    <submittedName>
        <fullName evidence="1">Uncharacterized protein</fullName>
    </submittedName>
</protein>
<dbReference type="AlphaFoldDB" id="A0AA88J4U5"/>
<sequence length="197" mass="21855">MAATIRGVDHSRLTVIVASLLLFRRRHMYYDYRRAEWRNFLEREALRDIGGDLGSVVRPFVGLPASVARRGVRCDLRHLARAVRGGSWILQELGCGAVVRGLGRCVGPCCPMWVACVPHVQPTFPPCCWPSFRNGLIAPMVAPTLMGVALLGVPRVDLAFVSPVVGVFFYVWDRGLLRLSLRGLTDYLRVVPLVCGL</sequence>
<dbReference type="EMBL" id="BTGU01000119">
    <property type="protein sequence ID" value="GMN61867.1"/>
    <property type="molecule type" value="Genomic_DNA"/>
</dbReference>
<dbReference type="Proteomes" id="UP001187192">
    <property type="component" value="Unassembled WGS sequence"/>
</dbReference>
<organism evidence="1 2">
    <name type="scientific">Ficus carica</name>
    <name type="common">Common fig</name>
    <dbReference type="NCBI Taxonomy" id="3494"/>
    <lineage>
        <taxon>Eukaryota</taxon>
        <taxon>Viridiplantae</taxon>
        <taxon>Streptophyta</taxon>
        <taxon>Embryophyta</taxon>
        <taxon>Tracheophyta</taxon>
        <taxon>Spermatophyta</taxon>
        <taxon>Magnoliopsida</taxon>
        <taxon>eudicotyledons</taxon>
        <taxon>Gunneridae</taxon>
        <taxon>Pentapetalae</taxon>
        <taxon>rosids</taxon>
        <taxon>fabids</taxon>
        <taxon>Rosales</taxon>
        <taxon>Moraceae</taxon>
        <taxon>Ficeae</taxon>
        <taxon>Ficus</taxon>
    </lineage>
</organism>
<evidence type="ECO:0000313" key="1">
    <source>
        <dbReference type="EMBL" id="GMN61867.1"/>
    </source>
</evidence>
<evidence type="ECO:0000313" key="2">
    <source>
        <dbReference type="Proteomes" id="UP001187192"/>
    </source>
</evidence>
<gene>
    <name evidence="1" type="ORF">TIFTF001_030959</name>
</gene>
<comment type="caution">
    <text evidence="1">The sequence shown here is derived from an EMBL/GenBank/DDBJ whole genome shotgun (WGS) entry which is preliminary data.</text>
</comment>
<keyword evidence="2" id="KW-1185">Reference proteome</keyword>
<proteinExistence type="predicted"/>
<name>A0AA88J4U5_FICCA</name>
<accession>A0AA88J4U5</accession>